<dbReference type="InterPro" id="IPR007274">
    <property type="entry name" value="Cop_transporter"/>
</dbReference>
<dbReference type="GO" id="GO:0016020">
    <property type="term" value="C:membrane"/>
    <property type="evidence" value="ECO:0007669"/>
    <property type="project" value="UniProtKB-SubCell"/>
</dbReference>
<dbReference type="GeneID" id="23566646"/>
<dbReference type="STRING" id="237631.A0A0D1DYD1"/>
<keyword evidence="7" id="KW-1185">Reference proteome</keyword>
<keyword evidence="3 4" id="KW-0472">Membrane</keyword>
<evidence type="ECO:0000313" key="6">
    <source>
        <dbReference type="EMBL" id="KIS68646.1"/>
    </source>
</evidence>
<dbReference type="AlphaFoldDB" id="A0A0D1DYD1"/>
<dbReference type="Proteomes" id="UP000000561">
    <property type="component" value="Chromosome 8"/>
</dbReference>
<feature type="region of interest" description="Disordered" evidence="5">
    <location>
        <begin position="102"/>
        <end position="135"/>
    </location>
</feature>
<evidence type="ECO:0000256" key="3">
    <source>
        <dbReference type="ARBA" id="ARBA00023136"/>
    </source>
</evidence>
<dbReference type="KEGG" id="uma:UMAG_10646"/>
<evidence type="ECO:0000256" key="2">
    <source>
        <dbReference type="ARBA" id="ARBA00022989"/>
    </source>
</evidence>
<protein>
    <recommendedName>
        <fullName evidence="4">Copper transport protein</fullName>
    </recommendedName>
</protein>
<gene>
    <name evidence="6" type="ORF">UMAG_10646</name>
</gene>
<dbReference type="VEuPathDB" id="FungiDB:UMAG_10646"/>
<evidence type="ECO:0000256" key="5">
    <source>
        <dbReference type="SAM" id="MobiDB-lite"/>
    </source>
</evidence>
<dbReference type="PANTHER" id="PTHR12483:SF115">
    <property type="entry name" value="COPPER TRANSPORT PROTEIN"/>
    <property type="match status" value="1"/>
</dbReference>
<dbReference type="EMBL" id="CM003147">
    <property type="protein sequence ID" value="KIS68646.1"/>
    <property type="molecule type" value="Genomic_DNA"/>
</dbReference>
<dbReference type="PANTHER" id="PTHR12483">
    <property type="entry name" value="SOLUTE CARRIER FAMILY 31 COPPER TRANSPORTERS"/>
    <property type="match status" value="1"/>
</dbReference>
<dbReference type="RefSeq" id="XP_011389797.1">
    <property type="nucleotide sequence ID" value="XM_011391495.1"/>
</dbReference>
<keyword evidence="4" id="KW-0186">Copper</keyword>
<feature type="compositionally biased region" description="Low complexity" evidence="5">
    <location>
        <begin position="102"/>
        <end position="117"/>
    </location>
</feature>
<keyword evidence="4" id="KW-0406">Ion transport</keyword>
<keyword evidence="2 4" id="KW-1133">Transmembrane helix</keyword>
<accession>A0A0D1DYD1</accession>
<dbReference type="InParanoid" id="A0A0D1DYD1"/>
<feature type="transmembrane region" description="Helical" evidence="4">
    <location>
        <begin position="52"/>
        <end position="71"/>
    </location>
</feature>
<keyword evidence="1 4" id="KW-0812">Transmembrane</keyword>
<proteinExistence type="inferred from homology"/>
<comment type="similarity">
    <text evidence="4">Belongs to the copper transporter (Ctr) (TC 1.A.56) family. SLC31A subfamily.</text>
</comment>
<keyword evidence="4" id="KW-0187">Copper transport</keyword>
<dbReference type="GO" id="GO:0005375">
    <property type="term" value="F:copper ion transmembrane transporter activity"/>
    <property type="evidence" value="ECO:0007669"/>
    <property type="project" value="UniProtKB-UniRule"/>
</dbReference>
<keyword evidence="4" id="KW-0813">Transport</keyword>
<comment type="subcellular location">
    <subcellularLocation>
        <location evidence="4">Membrane</location>
        <topology evidence="4">Multi-pass membrane protein</topology>
    </subcellularLocation>
</comment>
<evidence type="ECO:0000256" key="4">
    <source>
        <dbReference type="RuleBase" id="RU367022"/>
    </source>
</evidence>
<sequence>MNHGGMDHGGHGGMDHGGKDAGSASCSMNMVWNYDTRNLCILSSSWRITTPLSLYTSLVIIALAAMLYEWLRLYIRQLDARLARASITSPLLSATHRRRASLLPTSSAPSSGSSAAVSDRRSVSMSKRRASNTSISLTPTRQPWIKPLETTRIVQTWRSTLYATSILISFLLMLISMTFNAYVIAAIVIGAACGHYWFNRDLSSSGALLGGATDDKGLACHM</sequence>
<reference evidence="6 7" key="1">
    <citation type="journal article" date="2006" name="Nature">
        <title>Insights from the genome of the biotrophic fungal plant pathogen Ustilago maydis.</title>
        <authorList>
            <person name="Kamper J."/>
            <person name="Kahmann R."/>
            <person name="Bolker M."/>
            <person name="Ma L.J."/>
            <person name="Brefort T."/>
            <person name="Saville B.J."/>
            <person name="Banuett F."/>
            <person name="Kronstad J.W."/>
            <person name="Gold S.E."/>
            <person name="Muller O."/>
            <person name="Perlin M.H."/>
            <person name="Wosten H.A."/>
            <person name="de Vries R."/>
            <person name="Ruiz-Herrera J."/>
            <person name="Reynaga-Pena C.G."/>
            <person name="Snetselaar K."/>
            <person name="McCann M."/>
            <person name="Perez-Martin J."/>
            <person name="Feldbrugge M."/>
            <person name="Basse C.W."/>
            <person name="Steinberg G."/>
            <person name="Ibeas J.I."/>
            <person name="Holloman W."/>
            <person name="Guzman P."/>
            <person name="Farman M."/>
            <person name="Stajich J.E."/>
            <person name="Sentandreu R."/>
            <person name="Gonzalez-Prieto J.M."/>
            <person name="Kennell J.C."/>
            <person name="Molina L."/>
            <person name="Schirawski J."/>
            <person name="Mendoza-Mendoza A."/>
            <person name="Greilinger D."/>
            <person name="Munch K."/>
            <person name="Rossel N."/>
            <person name="Scherer M."/>
            <person name="Vranes M."/>
            <person name="Ladendorf O."/>
            <person name="Vincon V."/>
            <person name="Fuchs U."/>
            <person name="Sandrock B."/>
            <person name="Meng S."/>
            <person name="Ho E.C."/>
            <person name="Cahill M.J."/>
            <person name="Boyce K.J."/>
            <person name="Klose J."/>
            <person name="Klosterman S.J."/>
            <person name="Deelstra H.J."/>
            <person name="Ortiz-Castellanos L."/>
            <person name="Li W."/>
            <person name="Sanchez-Alonso P."/>
            <person name="Schreier P.H."/>
            <person name="Hauser-Hahn I."/>
            <person name="Vaupel M."/>
            <person name="Koopmann E."/>
            <person name="Friedrich G."/>
            <person name="Voss H."/>
            <person name="Schluter T."/>
            <person name="Margolis J."/>
            <person name="Platt D."/>
            <person name="Swimmer C."/>
            <person name="Gnirke A."/>
            <person name="Chen F."/>
            <person name="Vysotskaia V."/>
            <person name="Mannhaupt G."/>
            <person name="Guldener U."/>
            <person name="Munsterkotter M."/>
            <person name="Haase D."/>
            <person name="Oesterheld M."/>
            <person name="Mewes H.W."/>
            <person name="Mauceli E.W."/>
            <person name="DeCaprio D."/>
            <person name="Wade C.M."/>
            <person name="Butler J."/>
            <person name="Young S."/>
            <person name="Jaffe D.B."/>
            <person name="Calvo S."/>
            <person name="Nusbaum C."/>
            <person name="Galagan J."/>
            <person name="Birren B.W."/>
        </authorList>
    </citation>
    <scope>NUCLEOTIDE SEQUENCE [LARGE SCALE GENOMIC DNA]</scope>
    <source>
        <strain evidence="7">DSM 14603 / FGSC 9021 / UM521</strain>
    </source>
</reference>
<dbReference type="Pfam" id="PF04145">
    <property type="entry name" value="Ctr"/>
    <property type="match status" value="1"/>
</dbReference>
<organism evidence="6 7">
    <name type="scientific">Mycosarcoma maydis</name>
    <name type="common">Corn smut fungus</name>
    <name type="synonym">Ustilago maydis</name>
    <dbReference type="NCBI Taxonomy" id="5270"/>
    <lineage>
        <taxon>Eukaryota</taxon>
        <taxon>Fungi</taxon>
        <taxon>Dikarya</taxon>
        <taxon>Basidiomycota</taxon>
        <taxon>Ustilaginomycotina</taxon>
        <taxon>Ustilaginomycetes</taxon>
        <taxon>Ustilaginales</taxon>
        <taxon>Ustilaginaceae</taxon>
        <taxon>Mycosarcoma</taxon>
    </lineage>
</organism>
<name>A0A0D1DYD1_MYCMD</name>
<dbReference type="OrthoDB" id="161814at2759"/>
<evidence type="ECO:0000256" key="1">
    <source>
        <dbReference type="ARBA" id="ARBA00022692"/>
    </source>
</evidence>
<evidence type="ECO:0000313" key="7">
    <source>
        <dbReference type="Proteomes" id="UP000000561"/>
    </source>
</evidence>